<keyword evidence="2" id="KW-1185">Reference proteome</keyword>
<organism evidence="1 2">
    <name type="scientific">Nelumbo nucifera</name>
    <name type="common">Sacred lotus</name>
    <dbReference type="NCBI Taxonomy" id="4432"/>
    <lineage>
        <taxon>Eukaryota</taxon>
        <taxon>Viridiplantae</taxon>
        <taxon>Streptophyta</taxon>
        <taxon>Embryophyta</taxon>
        <taxon>Tracheophyta</taxon>
        <taxon>Spermatophyta</taxon>
        <taxon>Magnoliopsida</taxon>
        <taxon>Proteales</taxon>
        <taxon>Nelumbonaceae</taxon>
        <taxon>Nelumbo</taxon>
    </lineage>
</organism>
<sequence>MRHSCLFCYGTNGEIMIWLESWTDAICVINQYQISQQRTKEARFQSVSPTF</sequence>
<evidence type="ECO:0000313" key="2">
    <source>
        <dbReference type="Proteomes" id="UP000607653"/>
    </source>
</evidence>
<comment type="caution">
    <text evidence="1">The sequence shown here is derived from an EMBL/GenBank/DDBJ whole genome shotgun (WGS) entry which is preliminary data.</text>
</comment>
<reference evidence="1 2" key="1">
    <citation type="journal article" date="2020" name="Mol. Biol. Evol.">
        <title>Distinct Expression and Methylation Patterns for Genes with Different Fates following a Single Whole-Genome Duplication in Flowering Plants.</title>
        <authorList>
            <person name="Shi T."/>
            <person name="Rahmani R.S."/>
            <person name="Gugger P.F."/>
            <person name="Wang M."/>
            <person name="Li H."/>
            <person name="Zhang Y."/>
            <person name="Li Z."/>
            <person name="Wang Q."/>
            <person name="Van de Peer Y."/>
            <person name="Marchal K."/>
            <person name="Chen J."/>
        </authorList>
    </citation>
    <scope>NUCLEOTIDE SEQUENCE [LARGE SCALE GENOMIC DNA]</scope>
    <source>
        <tissue evidence="1">Leaf</tissue>
    </source>
</reference>
<dbReference type="EMBL" id="DUZY01000004">
    <property type="protein sequence ID" value="DAD38417.1"/>
    <property type="molecule type" value="Genomic_DNA"/>
</dbReference>
<accession>A0A822Z0W4</accession>
<name>A0A822Z0W4_NELNU</name>
<protein>
    <submittedName>
        <fullName evidence="1">Uncharacterized protein</fullName>
    </submittedName>
</protein>
<evidence type="ECO:0000313" key="1">
    <source>
        <dbReference type="EMBL" id="DAD38417.1"/>
    </source>
</evidence>
<dbReference type="AlphaFoldDB" id="A0A822Z0W4"/>
<dbReference type="Proteomes" id="UP000607653">
    <property type="component" value="Unassembled WGS sequence"/>
</dbReference>
<gene>
    <name evidence="1" type="ORF">HUJ06_009058</name>
</gene>
<proteinExistence type="predicted"/>